<feature type="domain" description="Carbohydrate kinase PfkB" evidence="5">
    <location>
        <begin position="9"/>
        <end position="291"/>
    </location>
</feature>
<keyword evidence="2 4" id="KW-0808">Transferase</keyword>
<keyword evidence="7" id="KW-1185">Reference proteome</keyword>
<comment type="caution">
    <text evidence="6">The sequence shown here is derived from an EMBL/GenBank/DDBJ whole genome shotgun (WGS) entry which is preliminary data.</text>
</comment>
<dbReference type="PRINTS" id="PR00990">
    <property type="entry name" value="RIBOKINASE"/>
</dbReference>
<organism evidence="6 7">
    <name type="scientific">Thermanaerothrix solaris</name>
    <dbReference type="NCBI Taxonomy" id="3058434"/>
    <lineage>
        <taxon>Bacteria</taxon>
        <taxon>Bacillati</taxon>
        <taxon>Chloroflexota</taxon>
        <taxon>Anaerolineae</taxon>
        <taxon>Anaerolineales</taxon>
        <taxon>Anaerolineaceae</taxon>
        <taxon>Thermanaerothrix</taxon>
    </lineage>
</organism>
<name>A0ABU3NRC1_9CHLR</name>
<gene>
    <name evidence="6" type="ORF">QYE77_13980</name>
</gene>
<proteinExistence type="inferred from homology"/>
<dbReference type="Gene3D" id="3.40.1190.20">
    <property type="match status" value="1"/>
</dbReference>
<dbReference type="Pfam" id="PF00294">
    <property type="entry name" value="PfkB"/>
    <property type="match status" value="1"/>
</dbReference>
<evidence type="ECO:0000256" key="4">
    <source>
        <dbReference type="RuleBase" id="RU003704"/>
    </source>
</evidence>
<dbReference type="GO" id="GO:0016301">
    <property type="term" value="F:kinase activity"/>
    <property type="evidence" value="ECO:0007669"/>
    <property type="project" value="UniProtKB-KW"/>
</dbReference>
<dbReference type="PANTHER" id="PTHR10584">
    <property type="entry name" value="SUGAR KINASE"/>
    <property type="match status" value="1"/>
</dbReference>
<reference evidence="6 7" key="1">
    <citation type="submission" date="2023-07" db="EMBL/GenBank/DDBJ databases">
        <title>Novel species of Thermanaerothrix with wide hydrolytic capabilities.</title>
        <authorList>
            <person name="Zayulina K.S."/>
            <person name="Podosokorskaya O.A."/>
            <person name="Elcheninov A.G."/>
        </authorList>
    </citation>
    <scope>NUCLEOTIDE SEQUENCE [LARGE SCALE GENOMIC DNA]</scope>
    <source>
        <strain evidence="6 7">4228-RoL</strain>
    </source>
</reference>
<evidence type="ECO:0000256" key="3">
    <source>
        <dbReference type="ARBA" id="ARBA00022777"/>
    </source>
</evidence>
<protein>
    <submittedName>
        <fullName evidence="6">Carbohydrate kinase family protein</fullName>
    </submittedName>
</protein>
<dbReference type="RefSeq" id="WP_315626064.1">
    <property type="nucleotide sequence ID" value="NZ_JAUHMF010000002.1"/>
</dbReference>
<dbReference type="InterPro" id="IPR002173">
    <property type="entry name" value="Carboh/pur_kinase_PfkB_CS"/>
</dbReference>
<dbReference type="InterPro" id="IPR029056">
    <property type="entry name" value="Ribokinase-like"/>
</dbReference>
<dbReference type="SUPFAM" id="SSF53613">
    <property type="entry name" value="Ribokinase-like"/>
    <property type="match status" value="1"/>
</dbReference>
<dbReference type="InterPro" id="IPR011611">
    <property type="entry name" value="PfkB_dom"/>
</dbReference>
<evidence type="ECO:0000256" key="2">
    <source>
        <dbReference type="ARBA" id="ARBA00022679"/>
    </source>
</evidence>
<dbReference type="Proteomes" id="UP001254165">
    <property type="component" value="Unassembled WGS sequence"/>
</dbReference>
<sequence>MTRTYRYDLLCLGGAAVDWILQVPRLPVPDEKLVAKFAGRVAGGLVANTACAAARLGLRVAWSGVLGNDEGGRILRQSFEDFGVEVVGADSTLDTVSDFTVILLEPSGRRTILIVSPGERYPSLTEAGLEILAQTRLAYTVPWTVPWLKEVARACQQMSVPLILDVEPNNVSALIREEIPSSLRLLFVTQGTLDILDHADDTVGDWLEAGVEQVVITRGNEGAVVVTRAGKFETLAFRVPVVDTTGAGDCFHAAYMAAWLWGWSPAQAVRFASAAAALSVQHLGARGGLPTFQDVMAFLAQKGEAL</sequence>
<dbReference type="InterPro" id="IPR002139">
    <property type="entry name" value="Ribo/fructo_kinase"/>
</dbReference>
<keyword evidence="3 4" id="KW-0418">Kinase</keyword>
<comment type="similarity">
    <text evidence="1 4">Belongs to the carbohydrate kinase PfkB family.</text>
</comment>
<evidence type="ECO:0000259" key="5">
    <source>
        <dbReference type="Pfam" id="PF00294"/>
    </source>
</evidence>
<dbReference type="EMBL" id="JAUHMF010000002">
    <property type="protein sequence ID" value="MDT8899371.1"/>
    <property type="molecule type" value="Genomic_DNA"/>
</dbReference>
<accession>A0ABU3NRC1</accession>
<dbReference type="PROSITE" id="PS00584">
    <property type="entry name" value="PFKB_KINASES_2"/>
    <property type="match status" value="1"/>
</dbReference>
<evidence type="ECO:0000313" key="7">
    <source>
        <dbReference type="Proteomes" id="UP001254165"/>
    </source>
</evidence>
<evidence type="ECO:0000313" key="6">
    <source>
        <dbReference type="EMBL" id="MDT8899371.1"/>
    </source>
</evidence>
<dbReference type="PANTHER" id="PTHR10584:SF157">
    <property type="entry name" value="SULFOFRUCTOSE KINASE"/>
    <property type="match status" value="1"/>
</dbReference>
<evidence type="ECO:0000256" key="1">
    <source>
        <dbReference type="ARBA" id="ARBA00010688"/>
    </source>
</evidence>